<evidence type="ECO:0000313" key="13">
    <source>
        <dbReference type="EMBL" id="KXS11298.1"/>
    </source>
</evidence>
<evidence type="ECO:0000313" key="14">
    <source>
        <dbReference type="Proteomes" id="UP000070544"/>
    </source>
</evidence>
<name>A0A139A3Y5_GONPJ</name>
<dbReference type="OrthoDB" id="28053at2759"/>
<comment type="subcellular location">
    <subcellularLocation>
        <location evidence="1">Cytoplasmic vesicle membrane</location>
    </subcellularLocation>
    <subcellularLocation>
        <location evidence="2">Golgi apparatus</location>
    </subcellularLocation>
</comment>
<dbReference type="Pfam" id="PF01602">
    <property type="entry name" value="Adaptin_N"/>
    <property type="match status" value="1"/>
</dbReference>
<evidence type="ECO:0000256" key="7">
    <source>
        <dbReference type="ARBA" id="ARBA00023136"/>
    </source>
</evidence>
<dbReference type="OMA" id="AICAMRI"/>
<keyword evidence="4" id="KW-0813">Transport</keyword>
<evidence type="ECO:0000256" key="11">
    <source>
        <dbReference type="SAM" id="MobiDB-lite"/>
    </source>
</evidence>
<proteinExistence type="inferred from homology"/>
<dbReference type="SUPFAM" id="SSF48371">
    <property type="entry name" value="ARM repeat"/>
    <property type="match status" value="1"/>
</dbReference>
<dbReference type="FunFam" id="1.25.10.10:FF:000030">
    <property type="entry name" value="AP-1 complex subunit gamma"/>
    <property type="match status" value="1"/>
</dbReference>
<evidence type="ECO:0000256" key="6">
    <source>
        <dbReference type="ARBA" id="ARBA00023034"/>
    </source>
</evidence>
<dbReference type="Gene3D" id="1.25.10.10">
    <property type="entry name" value="Leucine-rich Repeat Variant"/>
    <property type="match status" value="1"/>
</dbReference>
<dbReference type="InterPro" id="IPR017107">
    <property type="entry name" value="AP1_complex_gsu"/>
</dbReference>
<feature type="compositionally biased region" description="Basic and acidic residues" evidence="11">
    <location>
        <begin position="616"/>
        <end position="625"/>
    </location>
</feature>
<feature type="non-terminal residue" evidence="13">
    <location>
        <position position="1"/>
    </location>
</feature>
<evidence type="ECO:0000256" key="9">
    <source>
        <dbReference type="ARBA" id="ARBA00062546"/>
    </source>
</evidence>
<evidence type="ECO:0000256" key="8">
    <source>
        <dbReference type="ARBA" id="ARBA00023329"/>
    </source>
</evidence>
<dbReference type="InterPro" id="IPR002553">
    <property type="entry name" value="Clathrin/coatomer_adapt-like_N"/>
</dbReference>
<comment type="similarity">
    <text evidence="3">Belongs to the adaptor complexes large subunit family.</text>
</comment>
<dbReference type="EMBL" id="KQ965804">
    <property type="protein sequence ID" value="KXS11298.1"/>
    <property type="molecule type" value="Genomic_DNA"/>
</dbReference>
<dbReference type="InterPro" id="IPR016024">
    <property type="entry name" value="ARM-type_fold"/>
</dbReference>
<dbReference type="InterPro" id="IPR050840">
    <property type="entry name" value="Adaptor_Complx_Large_Subunit"/>
</dbReference>
<organism evidence="13 14">
    <name type="scientific">Gonapodya prolifera (strain JEL478)</name>
    <name type="common">Monoblepharis prolifera</name>
    <dbReference type="NCBI Taxonomy" id="1344416"/>
    <lineage>
        <taxon>Eukaryota</taxon>
        <taxon>Fungi</taxon>
        <taxon>Fungi incertae sedis</taxon>
        <taxon>Chytridiomycota</taxon>
        <taxon>Chytridiomycota incertae sedis</taxon>
        <taxon>Monoblepharidomycetes</taxon>
        <taxon>Monoblepharidales</taxon>
        <taxon>Gonapodyaceae</taxon>
        <taxon>Gonapodya</taxon>
    </lineage>
</organism>
<evidence type="ECO:0000256" key="3">
    <source>
        <dbReference type="ARBA" id="ARBA00006613"/>
    </source>
</evidence>
<gene>
    <name evidence="13" type="ORF">M427DRAFT_102505</name>
</gene>
<dbReference type="Proteomes" id="UP000070544">
    <property type="component" value="Unassembled WGS sequence"/>
</dbReference>
<evidence type="ECO:0000256" key="10">
    <source>
        <dbReference type="ARBA" id="ARBA00076192"/>
    </source>
</evidence>
<comment type="subunit">
    <text evidence="9">Adaptor protein complex 1 (AP-1) is a heterotetramer composed of two large adaptins (gamma-type subunit APL4 and beta-type subunit APL2), a medium adaptin (mu-type subunit APM1) and a small adaptin (sigma-type subunit APS1). AP-1 interacts with clathrin.</text>
</comment>
<accession>A0A139A3Y5</accession>
<feature type="region of interest" description="Disordered" evidence="11">
    <location>
        <begin position="616"/>
        <end position="642"/>
    </location>
</feature>
<evidence type="ECO:0000256" key="4">
    <source>
        <dbReference type="ARBA" id="ARBA00022448"/>
    </source>
</evidence>
<feature type="domain" description="Clathrin/coatomer adaptor adaptin-like N-terminal" evidence="12">
    <location>
        <begin position="19"/>
        <end position="592"/>
    </location>
</feature>
<keyword evidence="8" id="KW-0968">Cytoplasmic vesicle</keyword>
<dbReference type="GO" id="GO:0030121">
    <property type="term" value="C:AP-1 adaptor complex"/>
    <property type="evidence" value="ECO:0007669"/>
    <property type="project" value="InterPro"/>
</dbReference>
<feature type="compositionally biased region" description="Polar residues" evidence="11">
    <location>
        <begin position="691"/>
        <end position="700"/>
    </location>
</feature>
<dbReference type="PANTHER" id="PTHR22780">
    <property type="entry name" value="ADAPTIN, ALPHA/GAMMA/EPSILON"/>
    <property type="match status" value="1"/>
</dbReference>
<keyword evidence="14" id="KW-1185">Reference proteome</keyword>
<dbReference type="PIRSF" id="PIRSF037094">
    <property type="entry name" value="AP1_complex_gamma"/>
    <property type="match status" value="1"/>
</dbReference>
<dbReference type="AlphaFoldDB" id="A0A139A3Y5"/>
<dbReference type="GO" id="GO:0016192">
    <property type="term" value="P:vesicle-mediated transport"/>
    <property type="evidence" value="ECO:0007669"/>
    <property type="project" value="InterPro"/>
</dbReference>
<keyword evidence="6" id="KW-0333">Golgi apparatus</keyword>
<sequence length="700" mass="75669">RLKDLIKAVRACKTAADERAVIARESAFIRTQFKEENVETRGVNVAKLLYIHMLGYPAHFGQIECLKLVVSPRFSDKRLGYLGIMLLLDENQETLTLVTNSLKNDMNHPNMYVVGLALCTLGNISSPEMARDLSADVEKLLGSSNAFIRKKAALAALRIVRKVPELAENYYQRSKTLLGEKNHGVLLTGVTLLTEMLRMSPNLVTDARSLVPQLVRHLKNLVTAGFSPEHDVSGVTDPFLQIKILRLLRLLGNGDGTASEQMNDVLAQVATNTEGSKNVGNSILYEVVLTIMNIQSESSLRVLAINILGKFLSNRDNNIRYVALTTLAKVQSAPGAAPSSDSSALQRHRSTILDCLRDPDISIRRRALELSFQLANAQNIRVLARELLSFLEVAEGDLKGNVGAKICEMAASYRPNRRWEIDTVCRVLKVAGGYVEQDVVNDFIKTVSTAPTELQAYTVRKLYSFISKGGDSNPLLQQEGLVLAAIWCIGEYGEVLVSGSTSPVVESAEDDDKEDAAIAPSSEKEVLDTLEAVLKGPLATDAAREYGVTALMKLTSRFKGNEDRIRALISRYRANIDVEIQQRANEYLALFNFDKTTRDAVLDKMPVLEIALAEESQKGKGEPMDKAAVAAETKAPGAQTNGVSGGLLGGDLLGSTVPTVAAGATAGGLDVLTSLFGGAGAPGTPSGTTAKSPSDNDVSR</sequence>
<dbReference type="STRING" id="1344416.A0A139A3Y5"/>
<keyword evidence="7" id="KW-0472">Membrane</keyword>
<evidence type="ECO:0000256" key="5">
    <source>
        <dbReference type="ARBA" id="ARBA00022927"/>
    </source>
</evidence>
<evidence type="ECO:0000256" key="2">
    <source>
        <dbReference type="ARBA" id="ARBA00004555"/>
    </source>
</evidence>
<dbReference type="GO" id="GO:0006886">
    <property type="term" value="P:intracellular protein transport"/>
    <property type="evidence" value="ECO:0007669"/>
    <property type="project" value="InterPro"/>
</dbReference>
<protein>
    <recommendedName>
        <fullName evidence="10">Gamma-adaptin</fullName>
    </recommendedName>
</protein>
<evidence type="ECO:0000256" key="1">
    <source>
        <dbReference type="ARBA" id="ARBA00004156"/>
    </source>
</evidence>
<evidence type="ECO:0000259" key="12">
    <source>
        <dbReference type="Pfam" id="PF01602"/>
    </source>
</evidence>
<keyword evidence="5" id="KW-0653">Protein transport</keyword>
<feature type="region of interest" description="Disordered" evidence="11">
    <location>
        <begin position="677"/>
        <end position="700"/>
    </location>
</feature>
<reference evidence="13 14" key="1">
    <citation type="journal article" date="2015" name="Genome Biol. Evol.">
        <title>Phylogenomic analyses indicate that early fungi evolved digesting cell walls of algal ancestors of land plants.</title>
        <authorList>
            <person name="Chang Y."/>
            <person name="Wang S."/>
            <person name="Sekimoto S."/>
            <person name="Aerts A.L."/>
            <person name="Choi C."/>
            <person name="Clum A."/>
            <person name="LaButti K.M."/>
            <person name="Lindquist E.A."/>
            <person name="Yee Ngan C."/>
            <person name="Ohm R.A."/>
            <person name="Salamov A.A."/>
            <person name="Grigoriev I.V."/>
            <person name="Spatafora J.W."/>
            <person name="Berbee M.L."/>
        </authorList>
    </citation>
    <scope>NUCLEOTIDE SEQUENCE [LARGE SCALE GENOMIC DNA]</scope>
    <source>
        <strain evidence="13 14">JEL478</strain>
    </source>
</reference>
<dbReference type="InterPro" id="IPR011989">
    <property type="entry name" value="ARM-like"/>
</dbReference>